<evidence type="ECO:0000313" key="7">
    <source>
        <dbReference type="Proteomes" id="UP001596018"/>
    </source>
</evidence>
<protein>
    <submittedName>
        <fullName evidence="6">TetR/AcrR family transcriptional regulator</fullName>
    </submittedName>
</protein>
<keyword evidence="1" id="KW-0805">Transcription regulation</keyword>
<comment type="caution">
    <text evidence="6">The sequence shown here is derived from an EMBL/GenBank/DDBJ whole genome shotgun (WGS) entry which is preliminary data.</text>
</comment>
<gene>
    <name evidence="6" type="ORF">ACFPK0_02825</name>
</gene>
<dbReference type="PANTHER" id="PTHR47506:SF1">
    <property type="entry name" value="HTH-TYPE TRANSCRIPTIONAL REGULATOR YJDC"/>
    <property type="match status" value="1"/>
</dbReference>
<evidence type="ECO:0000256" key="3">
    <source>
        <dbReference type="ARBA" id="ARBA00023163"/>
    </source>
</evidence>
<dbReference type="Proteomes" id="UP001596018">
    <property type="component" value="Unassembled WGS sequence"/>
</dbReference>
<dbReference type="SUPFAM" id="SSF48498">
    <property type="entry name" value="Tetracyclin repressor-like, C-terminal domain"/>
    <property type="match status" value="1"/>
</dbReference>
<dbReference type="PANTHER" id="PTHR47506">
    <property type="entry name" value="TRANSCRIPTIONAL REGULATORY PROTEIN"/>
    <property type="match status" value="1"/>
</dbReference>
<dbReference type="InterPro" id="IPR036271">
    <property type="entry name" value="Tet_transcr_reg_TetR-rel_C_sf"/>
</dbReference>
<feature type="domain" description="Tetracyclin repressor-like C-terminal" evidence="5">
    <location>
        <begin position="95"/>
        <end position="190"/>
    </location>
</feature>
<dbReference type="InterPro" id="IPR009057">
    <property type="entry name" value="Homeodomain-like_sf"/>
</dbReference>
<dbReference type="Gene3D" id="1.10.10.60">
    <property type="entry name" value="Homeodomain-like"/>
    <property type="match status" value="1"/>
</dbReference>
<dbReference type="Gene3D" id="1.10.357.10">
    <property type="entry name" value="Tetracycline Repressor, domain 2"/>
    <property type="match status" value="1"/>
</dbReference>
<accession>A0ABW0JT50</accession>
<feature type="domain" description="HTH tetR-type" evidence="4">
    <location>
        <begin position="21"/>
        <end position="65"/>
    </location>
</feature>
<evidence type="ECO:0000313" key="6">
    <source>
        <dbReference type="EMBL" id="MFC5438945.1"/>
    </source>
</evidence>
<evidence type="ECO:0000256" key="2">
    <source>
        <dbReference type="ARBA" id="ARBA00023125"/>
    </source>
</evidence>
<keyword evidence="2" id="KW-0238">DNA-binding</keyword>
<proteinExistence type="predicted"/>
<dbReference type="InterPro" id="IPR011075">
    <property type="entry name" value="TetR_C"/>
</dbReference>
<keyword evidence="7" id="KW-1185">Reference proteome</keyword>
<name>A0ABW0JT50_9GAMM</name>
<reference evidence="7" key="1">
    <citation type="journal article" date="2019" name="Int. J. Syst. Evol. Microbiol.">
        <title>The Global Catalogue of Microorganisms (GCM) 10K type strain sequencing project: providing services to taxonomists for standard genome sequencing and annotation.</title>
        <authorList>
            <consortium name="The Broad Institute Genomics Platform"/>
            <consortium name="The Broad Institute Genome Sequencing Center for Infectious Disease"/>
            <person name="Wu L."/>
            <person name="Ma J."/>
        </authorList>
    </citation>
    <scope>NUCLEOTIDE SEQUENCE [LARGE SCALE GENOMIC DNA]</scope>
    <source>
        <strain evidence="7">KACC 12822</strain>
    </source>
</reference>
<keyword evidence="3" id="KW-0804">Transcription</keyword>
<dbReference type="Pfam" id="PF00440">
    <property type="entry name" value="TetR_N"/>
    <property type="match status" value="1"/>
</dbReference>
<sequence length="203" mass="21955">MNETAKKPRGRPRAYEPQVALRQATGAFWKSGYAATSLDDITAATGMNRPSLRAAFGDKRAIYLQALADYWELQLAAMRKALDGDHALETALMRVYDAALAIYFSGDGPARGCFVVGTAITEAVDDPEVRRCVMDGFRTLDTRFEARLRRARDSGELGSDTDPTALALLATATLHTLALRARAGTSRKDLRTLASKAVGVICG</sequence>
<dbReference type="SUPFAM" id="SSF46689">
    <property type="entry name" value="Homeodomain-like"/>
    <property type="match status" value="1"/>
</dbReference>
<organism evidence="6 7">
    <name type="scientific">Rhodanobacter ginsenosidimutans</name>
    <dbReference type="NCBI Taxonomy" id="490571"/>
    <lineage>
        <taxon>Bacteria</taxon>
        <taxon>Pseudomonadati</taxon>
        <taxon>Pseudomonadota</taxon>
        <taxon>Gammaproteobacteria</taxon>
        <taxon>Lysobacterales</taxon>
        <taxon>Rhodanobacteraceae</taxon>
        <taxon>Rhodanobacter</taxon>
    </lineage>
</organism>
<dbReference type="EMBL" id="JBHSMM010000001">
    <property type="protein sequence ID" value="MFC5438945.1"/>
    <property type="molecule type" value="Genomic_DNA"/>
</dbReference>
<evidence type="ECO:0000259" key="5">
    <source>
        <dbReference type="Pfam" id="PF16925"/>
    </source>
</evidence>
<evidence type="ECO:0000256" key="1">
    <source>
        <dbReference type="ARBA" id="ARBA00023015"/>
    </source>
</evidence>
<dbReference type="InterPro" id="IPR001647">
    <property type="entry name" value="HTH_TetR"/>
</dbReference>
<evidence type="ECO:0000259" key="4">
    <source>
        <dbReference type="Pfam" id="PF00440"/>
    </source>
</evidence>
<dbReference type="RefSeq" id="WP_377338228.1">
    <property type="nucleotide sequence ID" value="NZ_JALBWS010000015.1"/>
</dbReference>
<dbReference type="Pfam" id="PF16925">
    <property type="entry name" value="TetR_C_13"/>
    <property type="match status" value="1"/>
</dbReference>